<proteinExistence type="predicted"/>
<protein>
    <submittedName>
        <fullName evidence="1">Uncharacterized protein</fullName>
    </submittedName>
</protein>
<dbReference type="EMBL" id="CP017599">
    <property type="protein sequence ID" value="AOW98110.1"/>
    <property type="molecule type" value="Genomic_DNA"/>
</dbReference>
<evidence type="ECO:0000313" key="2">
    <source>
        <dbReference type="Proteomes" id="UP000177870"/>
    </source>
</evidence>
<organism evidence="1 2">
    <name type="scientific">Moorena producens PAL-8-15-08-1</name>
    <dbReference type="NCBI Taxonomy" id="1458985"/>
    <lineage>
        <taxon>Bacteria</taxon>
        <taxon>Bacillati</taxon>
        <taxon>Cyanobacteriota</taxon>
        <taxon>Cyanophyceae</taxon>
        <taxon>Coleofasciculales</taxon>
        <taxon>Coleofasciculaceae</taxon>
        <taxon>Moorena</taxon>
    </lineage>
</organism>
<dbReference type="STRING" id="1458985.BJP34_00480"/>
<evidence type="ECO:0000313" key="1">
    <source>
        <dbReference type="EMBL" id="AOW98110.1"/>
    </source>
</evidence>
<gene>
    <name evidence="1" type="ORF">BJP34_00480</name>
</gene>
<dbReference type="KEGG" id="mpro:BJP34_00480"/>
<dbReference type="RefSeq" id="WP_070390632.1">
    <property type="nucleotide sequence ID" value="NZ_CP017599.1"/>
</dbReference>
<dbReference type="OrthoDB" id="9967878at2"/>
<dbReference type="AlphaFoldDB" id="A0A1D8TKD8"/>
<name>A0A1D8TKD8_9CYAN</name>
<reference evidence="2" key="1">
    <citation type="submission" date="2016-10" db="EMBL/GenBank/DDBJ databases">
        <title>Comparative genomics uncovers the prolific and rare metabolic potential of the cyanobacterial genus Moorea.</title>
        <authorList>
            <person name="Leao T."/>
            <person name="Castelao G."/>
            <person name="Korobeynikov A."/>
            <person name="Monroe E.A."/>
            <person name="Podell S."/>
            <person name="Glukhov E."/>
            <person name="Allen E."/>
            <person name="Gerwick W.H."/>
            <person name="Gerwick L."/>
        </authorList>
    </citation>
    <scope>NUCLEOTIDE SEQUENCE [LARGE SCALE GENOMIC DNA]</scope>
    <source>
        <strain evidence="2">PAL-8-15-08-1</strain>
    </source>
</reference>
<accession>A0A1D8TKD8</accession>
<sequence length="95" mass="10167">MNISELEYFELEATDEPILGGFASTFAQAFAGPGFATINGDANAFGQYTNTSVTGFTDVDPFFSQGNIRAQANSSDPFSSHRSRSDAFAIYGYIG</sequence>
<dbReference type="Proteomes" id="UP000177870">
    <property type="component" value="Chromosome"/>
</dbReference>